<dbReference type="EMBL" id="CDMY01000893">
    <property type="protein sequence ID" value="CEM36466.1"/>
    <property type="molecule type" value="Genomic_DNA"/>
</dbReference>
<feature type="region of interest" description="Disordered" evidence="1">
    <location>
        <begin position="219"/>
        <end position="246"/>
    </location>
</feature>
<evidence type="ECO:0000313" key="3">
    <source>
        <dbReference type="Proteomes" id="UP000041254"/>
    </source>
</evidence>
<evidence type="ECO:0000256" key="1">
    <source>
        <dbReference type="SAM" id="MobiDB-lite"/>
    </source>
</evidence>
<proteinExistence type="predicted"/>
<dbReference type="PhylomeDB" id="A0A0G4GZ38"/>
<dbReference type="Proteomes" id="UP000041254">
    <property type="component" value="Unassembled WGS sequence"/>
</dbReference>
<keyword evidence="3" id="KW-1185">Reference proteome</keyword>
<dbReference type="AlphaFoldDB" id="A0A0G4GZ38"/>
<reference evidence="2 3" key="1">
    <citation type="submission" date="2014-11" db="EMBL/GenBank/DDBJ databases">
        <authorList>
            <person name="Zhu J."/>
            <person name="Qi W."/>
            <person name="Song R."/>
        </authorList>
    </citation>
    <scope>NUCLEOTIDE SEQUENCE [LARGE SCALE GENOMIC DNA]</scope>
</reference>
<dbReference type="InParanoid" id="A0A0G4GZ38"/>
<organism evidence="2 3">
    <name type="scientific">Vitrella brassicaformis (strain CCMP3155)</name>
    <dbReference type="NCBI Taxonomy" id="1169540"/>
    <lineage>
        <taxon>Eukaryota</taxon>
        <taxon>Sar</taxon>
        <taxon>Alveolata</taxon>
        <taxon>Colpodellida</taxon>
        <taxon>Vitrellaceae</taxon>
        <taxon>Vitrella</taxon>
    </lineage>
</organism>
<protein>
    <submittedName>
        <fullName evidence="2">Uncharacterized protein</fullName>
    </submittedName>
</protein>
<name>A0A0G4GZ38_VITBC</name>
<gene>
    <name evidence="2" type="ORF">Vbra_22</name>
</gene>
<sequence length="277" mass="31155">MVFRDFFGRIEDAFDRLVRFYCRGLQRYPWPLFISACCIRVLFSGLGAVRMGLSDSTQYDWIIASSQASKNLDALVDAQKRVDQPAGGSGDDADPERSETAHTVTFVYSHRNSKTKTTIFTPELLQQMCEVERVFTTHKDWPDNCVLDQDDKTQCAFPSRSVVGLFYGTDAVDYDNCPRLDYSVVSARERFLYDNLTTSEGLLSMGFFVDNGVKIGTTDTTGAARNTRSSLSTGGPLEGYDSLDDDQPSQWTEHVKFISKVELDLLKLFGKKPQGEY</sequence>
<dbReference type="VEuPathDB" id="CryptoDB:Vbra_22"/>
<evidence type="ECO:0000313" key="2">
    <source>
        <dbReference type="EMBL" id="CEM36466.1"/>
    </source>
</evidence>
<accession>A0A0G4GZ38</accession>
<feature type="compositionally biased region" description="Polar residues" evidence="1">
    <location>
        <begin position="219"/>
        <end position="233"/>
    </location>
</feature>